<dbReference type="PIRSF" id="PIRSF002134">
    <property type="entry name" value="Ribosomal_S13"/>
    <property type="match status" value="1"/>
</dbReference>
<comment type="similarity">
    <text evidence="1 5">Belongs to the universal ribosomal protein uS13 family.</text>
</comment>
<evidence type="ECO:0000313" key="7">
    <source>
        <dbReference type="EMBL" id="MAG21978.1"/>
    </source>
</evidence>
<dbReference type="PANTHER" id="PTHR10871:SF3">
    <property type="entry name" value="SMALL RIBOSOMAL SUBUNIT PROTEIN US13"/>
    <property type="match status" value="1"/>
</dbReference>
<name>A0A2D6M0N1_9ARCH</name>
<dbReference type="InterPro" id="IPR010979">
    <property type="entry name" value="Ribosomal_uS13-like_H2TH"/>
</dbReference>
<feature type="region of interest" description="Disordered" evidence="6">
    <location>
        <begin position="134"/>
        <end position="158"/>
    </location>
</feature>
<evidence type="ECO:0000256" key="1">
    <source>
        <dbReference type="ARBA" id="ARBA00008080"/>
    </source>
</evidence>
<organism evidence="7 8">
    <name type="scientific">Candidatus Iainarchaeum sp</name>
    <dbReference type="NCBI Taxonomy" id="3101447"/>
    <lineage>
        <taxon>Archaea</taxon>
        <taxon>Candidatus Iainarchaeota</taxon>
        <taxon>Candidatus Iainarchaeia</taxon>
        <taxon>Candidatus Iainarchaeales</taxon>
        <taxon>Candidatus Iainarchaeaceae</taxon>
        <taxon>Candidatus Iainarchaeum</taxon>
    </lineage>
</organism>
<dbReference type="AlphaFoldDB" id="A0A2D6M0N1"/>
<accession>A0A2D6M0N1</accession>
<feature type="compositionally biased region" description="Basic residues" evidence="6">
    <location>
        <begin position="134"/>
        <end position="143"/>
    </location>
</feature>
<evidence type="ECO:0000256" key="6">
    <source>
        <dbReference type="SAM" id="MobiDB-lite"/>
    </source>
</evidence>
<dbReference type="GO" id="GO:0003723">
    <property type="term" value="F:RNA binding"/>
    <property type="evidence" value="ECO:0007669"/>
    <property type="project" value="InterPro"/>
</dbReference>
<sequence>MDKDLRYIVRIAGKDLNGELPIWRALQAIKGVGQRAARSMAIVFEKETGKSFETKLGKMDEQFDKTLEDIVTNPGKHGLPVWTFNRRKDFETGQDSHIIMSDLDFTLRKDLQRLNEIKSYRGLRLSWGLPVRGQRTKSTHRGKGSAVGVMKKDAKQGK</sequence>
<proteinExistence type="inferred from homology"/>
<dbReference type="SUPFAM" id="SSF46946">
    <property type="entry name" value="S13-like H2TH domain"/>
    <property type="match status" value="1"/>
</dbReference>
<protein>
    <recommendedName>
        <fullName evidence="4">30S ribosomal protein S13</fullName>
    </recommendedName>
</protein>
<dbReference type="FunFam" id="4.10.910.10:FF:000002">
    <property type="entry name" value="40S ribosomal protein S18"/>
    <property type="match status" value="1"/>
</dbReference>
<dbReference type="Gene3D" id="1.10.8.50">
    <property type="match status" value="1"/>
</dbReference>
<dbReference type="Proteomes" id="UP000226592">
    <property type="component" value="Unassembled WGS sequence"/>
</dbReference>
<evidence type="ECO:0000256" key="2">
    <source>
        <dbReference type="ARBA" id="ARBA00022980"/>
    </source>
</evidence>
<evidence type="ECO:0000256" key="5">
    <source>
        <dbReference type="RuleBase" id="RU003830"/>
    </source>
</evidence>
<dbReference type="EMBL" id="NZBU01000005">
    <property type="protein sequence ID" value="MAG21978.1"/>
    <property type="molecule type" value="Genomic_DNA"/>
</dbReference>
<dbReference type="Gene3D" id="4.10.910.10">
    <property type="entry name" value="30s ribosomal protein s13, domain 2"/>
    <property type="match status" value="1"/>
</dbReference>
<dbReference type="Pfam" id="PF00416">
    <property type="entry name" value="Ribosomal_S13"/>
    <property type="match status" value="1"/>
</dbReference>
<dbReference type="InterPro" id="IPR001892">
    <property type="entry name" value="Ribosomal_uS13"/>
</dbReference>
<dbReference type="GO" id="GO:0006412">
    <property type="term" value="P:translation"/>
    <property type="evidence" value="ECO:0007669"/>
    <property type="project" value="InterPro"/>
</dbReference>
<dbReference type="GO" id="GO:0003735">
    <property type="term" value="F:structural constituent of ribosome"/>
    <property type="evidence" value="ECO:0007669"/>
    <property type="project" value="InterPro"/>
</dbReference>
<dbReference type="PANTHER" id="PTHR10871">
    <property type="entry name" value="30S RIBOSOMAL PROTEIN S13/40S RIBOSOMAL PROTEIN S18"/>
    <property type="match status" value="1"/>
</dbReference>
<dbReference type="GO" id="GO:0015935">
    <property type="term" value="C:small ribosomal subunit"/>
    <property type="evidence" value="ECO:0007669"/>
    <property type="project" value="TreeGrafter"/>
</dbReference>
<keyword evidence="2 5" id="KW-0689">Ribosomal protein</keyword>
<gene>
    <name evidence="7" type="primary">rpsM</name>
    <name evidence="7" type="ORF">CL943_01555</name>
</gene>
<keyword evidence="3 5" id="KW-0687">Ribonucleoprotein</keyword>
<dbReference type="GO" id="GO:0005829">
    <property type="term" value="C:cytosol"/>
    <property type="evidence" value="ECO:0007669"/>
    <property type="project" value="TreeGrafter"/>
</dbReference>
<dbReference type="PROSITE" id="PS50159">
    <property type="entry name" value="RIBOSOMAL_S13_2"/>
    <property type="match status" value="1"/>
</dbReference>
<evidence type="ECO:0000256" key="3">
    <source>
        <dbReference type="ARBA" id="ARBA00023274"/>
    </source>
</evidence>
<evidence type="ECO:0000313" key="8">
    <source>
        <dbReference type="Proteomes" id="UP000226592"/>
    </source>
</evidence>
<reference evidence="8" key="1">
    <citation type="submission" date="2017-09" db="EMBL/GenBank/DDBJ databases">
        <title>The Reconstruction of 2,631 Draft Metagenome-Assembled Genomes from the Global Oceans.</title>
        <authorList>
            <person name="Tully B.J."/>
            <person name="Graham E.D."/>
            <person name="Heidelberg J.F."/>
        </authorList>
    </citation>
    <scope>NUCLEOTIDE SEQUENCE [LARGE SCALE GENOMIC DNA]</scope>
</reference>
<dbReference type="InterPro" id="IPR027437">
    <property type="entry name" value="Rbsml_uS13_C"/>
</dbReference>
<evidence type="ECO:0000256" key="4">
    <source>
        <dbReference type="ARBA" id="ARBA00035315"/>
    </source>
</evidence>
<comment type="caution">
    <text evidence="7">The sequence shown here is derived from an EMBL/GenBank/DDBJ whole genome shotgun (WGS) entry which is preliminary data.</text>
</comment>